<proteinExistence type="predicted"/>
<keyword evidence="4" id="KW-1015">Disulfide bond</keyword>
<reference evidence="6 7" key="1">
    <citation type="journal article" date="2015" name="Parasit. Vectors">
        <title>Draft genome of the scabies mite.</title>
        <authorList>
            <person name="Rider S.D.Jr."/>
            <person name="Morgan M.S."/>
            <person name="Arlian L.G."/>
        </authorList>
    </citation>
    <scope>NUCLEOTIDE SEQUENCE [LARGE SCALE GENOMIC DNA]</scope>
    <source>
        <strain evidence="6">Arlian Lab</strain>
    </source>
</reference>
<dbReference type="AlphaFoldDB" id="A0A132A9B7"/>
<dbReference type="GO" id="GO:0046872">
    <property type="term" value="F:metal ion binding"/>
    <property type="evidence" value="ECO:0007669"/>
    <property type="project" value="UniProtKB-KW"/>
</dbReference>
<protein>
    <submittedName>
        <fullName evidence="6">Uncharacterized protein</fullName>
    </submittedName>
</protein>
<keyword evidence="5" id="KW-0456">Lyase</keyword>
<dbReference type="VEuPathDB" id="VectorBase:SSCA003371"/>
<dbReference type="GO" id="GO:0006629">
    <property type="term" value="P:lipid metabolic process"/>
    <property type="evidence" value="ECO:0007669"/>
    <property type="project" value="InterPro"/>
</dbReference>
<dbReference type="GO" id="GO:0016829">
    <property type="term" value="F:lyase activity"/>
    <property type="evidence" value="ECO:0007669"/>
    <property type="project" value="UniProtKB-KW"/>
</dbReference>
<evidence type="ECO:0000256" key="5">
    <source>
        <dbReference type="ARBA" id="ARBA00023239"/>
    </source>
</evidence>
<keyword evidence="2" id="KW-0479">Metal-binding</keyword>
<dbReference type="InterPro" id="IPR017946">
    <property type="entry name" value="PLC-like_Pdiesterase_TIM-brl"/>
</dbReference>
<evidence type="ECO:0000256" key="3">
    <source>
        <dbReference type="ARBA" id="ARBA00022842"/>
    </source>
</evidence>
<dbReference type="Gene3D" id="3.20.20.190">
    <property type="entry name" value="Phosphatidylinositol (PI) phosphodiesterase"/>
    <property type="match status" value="1"/>
</dbReference>
<dbReference type="OrthoDB" id="1058301at2759"/>
<accession>A0A132A9B7</accession>
<evidence type="ECO:0000313" key="6">
    <source>
        <dbReference type="EMBL" id="KPM07576.1"/>
    </source>
</evidence>
<dbReference type="GO" id="GO:0008081">
    <property type="term" value="F:phosphoric diester hydrolase activity"/>
    <property type="evidence" value="ECO:0007669"/>
    <property type="project" value="InterPro"/>
</dbReference>
<dbReference type="Proteomes" id="UP000616769">
    <property type="component" value="Unassembled WGS sequence"/>
</dbReference>
<comment type="caution">
    <text evidence="6">The sequence shown here is derived from an EMBL/GenBank/DDBJ whole genome shotgun (WGS) entry which is preliminary data.</text>
</comment>
<evidence type="ECO:0000256" key="1">
    <source>
        <dbReference type="ARBA" id="ARBA00000110"/>
    </source>
</evidence>
<comment type="catalytic activity">
    <reaction evidence="1">
        <text>an N-(acyl)-sphingosylphosphoethanolamine = an N-(acyl)-sphingosyl-1,3-cyclic phosphate + ethanolamine</text>
        <dbReference type="Rhea" id="RHEA:60648"/>
        <dbReference type="ChEBI" id="CHEBI:57603"/>
        <dbReference type="ChEBI" id="CHEBI:143891"/>
        <dbReference type="ChEBI" id="CHEBI:143892"/>
    </reaction>
</comment>
<evidence type="ECO:0000256" key="4">
    <source>
        <dbReference type="ARBA" id="ARBA00023157"/>
    </source>
</evidence>
<keyword evidence="3" id="KW-0460">Magnesium</keyword>
<gene>
    <name evidence="6" type="ORF">QR98_0060730</name>
</gene>
<dbReference type="EMBL" id="JXLN01011704">
    <property type="protein sequence ID" value="KPM07576.1"/>
    <property type="molecule type" value="Genomic_DNA"/>
</dbReference>
<organism evidence="6 7">
    <name type="scientific">Sarcoptes scabiei</name>
    <name type="common">Itch mite</name>
    <name type="synonym">Acarus scabiei</name>
    <dbReference type="NCBI Taxonomy" id="52283"/>
    <lineage>
        <taxon>Eukaryota</taxon>
        <taxon>Metazoa</taxon>
        <taxon>Ecdysozoa</taxon>
        <taxon>Arthropoda</taxon>
        <taxon>Chelicerata</taxon>
        <taxon>Arachnida</taxon>
        <taxon>Acari</taxon>
        <taxon>Acariformes</taxon>
        <taxon>Sarcoptiformes</taxon>
        <taxon>Astigmata</taxon>
        <taxon>Psoroptidia</taxon>
        <taxon>Sarcoptoidea</taxon>
        <taxon>Sarcoptidae</taxon>
        <taxon>Sarcoptinae</taxon>
        <taxon>Sarcoptes</taxon>
    </lineage>
</organism>
<evidence type="ECO:0000256" key="2">
    <source>
        <dbReference type="ARBA" id="ARBA00022723"/>
    </source>
</evidence>
<name>A0A132A9B7_SARSC</name>
<evidence type="ECO:0000313" key="7">
    <source>
        <dbReference type="Proteomes" id="UP000616769"/>
    </source>
</evidence>
<sequence length="366" mass="42827">MINKADTIRLALDRGANAIETDIYFASNATPIYTFHGLPCDCFRWCGDRENLDIFLQRIRAMTTPSNVQFDQRLLLIMMDLKLDRIGHKDRARAGQELATILLTNLYNTTTRNQSIDGSRIRTILSIEHVFDYDFVLGFQNELETTDHDWLLHDHIGWDVGLNDPLFAIESMWKRLDMVYNIWQGDGRSNCLSPFYNLGRLAKIIERRDNPSYFAVKNYIKKVYQWTVDLTVNIRTSLRQAIHFDLIRCVSNVDAIITNHPERVAKVLLEPEFVNRFRMAQFSDSPWERIQTRHARPSTSSFSSQTRPSSNLSLKLMNGASDMLESFSRFLFDAIRHHTPLRYLYLSTYSPQKRQLKQRIYMNIEN</sequence>